<evidence type="ECO:0000256" key="9">
    <source>
        <dbReference type="ARBA" id="ARBA00048048"/>
    </source>
</evidence>
<feature type="transmembrane region" description="Helical" evidence="10">
    <location>
        <begin position="109"/>
        <end position="125"/>
    </location>
</feature>
<dbReference type="PANTHER" id="PTHR22883">
    <property type="entry name" value="ZINC FINGER DHHC DOMAIN CONTAINING PROTEIN"/>
    <property type="match status" value="1"/>
</dbReference>
<comment type="caution">
    <text evidence="12">The sequence shown here is derived from an EMBL/GenBank/DDBJ whole genome shotgun (WGS) entry which is preliminary data.</text>
</comment>
<dbReference type="EMBL" id="JAANBB010000049">
    <property type="protein sequence ID" value="KAF7553204.1"/>
    <property type="molecule type" value="Genomic_DNA"/>
</dbReference>
<dbReference type="GO" id="GO:0005794">
    <property type="term" value="C:Golgi apparatus"/>
    <property type="evidence" value="ECO:0007669"/>
    <property type="project" value="TreeGrafter"/>
</dbReference>
<evidence type="ECO:0000256" key="2">
    <source>
        <dbReference type="ARBA" id="ARBA00022679"/>
    </source>
</evidence>
<evidence type="ECO:0000256" key="1">
    <source>
        <dbReference type="ARBA" id="ARBA00004141"/>
    </source>
</evidence>
<evidence type="ECO:0000256" key="4">
    <source>
        <dbReference type="ARBA" id="ARBA00022989"/>
    </source>
</evidence>
<accession>A0A9P5HDZ3</accession>
<protein>
    <recommendedName>
        <fullName evidence="10">Palmitoyltransferase</fullName>
        <ecNumber evidence="10">2.3.1.225</ecNumber>
    </recommendedName>
</protein>
<dbReference type="InterPro" id="IPR001594">
    <property type="entry name" value="Palmitoyltrfase_DHHC"/>
</dbReference>
<feature type="transmembrane region" description="Helical" evidence="10">
    <location>
        <begin position="6"/>
        <end position="28"/>
    </location>
</feature>
<feature type="transmembrane region" description="Helical" evidence="10">
    <location>
        <begin position="200"/>
        <end position="220"/>
    </location>
</feature>
<evidence type="ECO:0000313" key="13">
    <source>
        <dbReference type="Proteomes" id="UP000722485"/>
    </source>
</evidence>
<dbReference type="AlphaFoldDB" id="A0A9P5HDZ3"/>
<dbReference type="GO" id="GO:0019706">
    <property type="term" value="F:protein-cysteine S-palmitoyltransferase activity"/>
    <property type="evidence" value="ECO:0007669"/>
    <property type="project" value="UniProtKB-EC"/>
</dbReference>
<evidence type="ECO:0000259" key="11">
    <source>
        <dbReference type="Pfam" id="PF01529"/>
    </source>
</evidence>
<keyword evidence="4 10" id="KW-1133">Transmembrane helix</keyword>
<keyword evidence="13" id="KW-1185">Reference proteome</keyword>
<evidence type="ECO:0000256" key="3">
    <source>
        <dbReference type="ARBA" id="ARBA00022692"/>
    </source>
</evidence>
<dbReference type="PANTHER" id="PTHR22883:SF288">
    <property type="entry name" value="PALMITOYLTRANSFERASE SWF1"/>
    <property type="match status" value="1"/>
</dbReference>
<keyword evidence="7" id="KW-0449">Lipoprotein</keyword>
<keyword evidence="8 10" id="KW-0012">Acyltransferase</keyword>
<evidence type="ECO:0000256" key="5">
    <source>
        <dbReference type="ARBA" id="ARBA00023136"/>
    </source>
</evidence>
<dbReference type="OrthoDB" id="9909019at2759"/>
<evidence type="ECO:0000256" key="10">
    <source>
        <dbReference type="RuleBase" id="RU079119"/>
    </source>
</evidence>
<dbReference type="GO" id="GO:0005783">
    <property type="term" value="C:endoplasmic reticulum"/>
    <property type="evidence" value="ECO:0007669"/>
    <property type="project" value="TreeGrafter"/>
</dbReference>
<feature type="domain" description="Palmitoyltransferase DHHC" evidence="11">
    <location>
        <begin position="156"/>
        <end position="298"/>
    </location>
</feature>
<evidence type="ECO:0000256" key="8">
    <source>
        <dbReference type="ARBA" id="ARBA00023315"/>
    </source>
</evidence>
<organism evidence="12 13">
    <name type="scientific">Cylindrodendrum hubeiense</name>
    <dbReference type="NCBI Taxonomy" id="595255"/>
    <lineage>
        <taxon>Eukaryota</taxon>
        <taxon>Fungi</taxon>
        <taxon>Dikarya</taxon>
        <taxon>Ascomycota</taxon>
        <taxon>Pezizomycotina</taxon>
        <taxon>Sordariomycetes</taxon>
        <taxon>Hypocreomycetidae</taxon>
        <taxon>Hypocreales</taxon>
        <taxon>Nectriaceae</taxon>
        <taxon>Cylindrodendrum</taxon>
    </lineage>
</organism>
<feature type="transmembrane region" description="Helical" evidence="10">
    <location>
        <begin position="77"/>
        <end position="97"/>
    </location>
</feature>
<dbReference type="Proteomes" id="UP000722485">
    <property type="component" value="Unassembled WGS sequence"/>
</dbReference>
<evidence type="ECO:0000313" key="12">
    <source>
        <dbReference type="EMBL" id="KAF7553204.1"/>
    </source>
</evidence>
<comment type="subcellular location">
    <subcellularLocation>
        <location evidence="1">Membrane</location>
        <topology evidence="1">Multi-pass membrane protein</topology>
    </subcellularLocation>
</comment>
<evidence type="ECO:0000256" key="7">
    <source>
        <dbReference type="ARBA" id="ARBA00023288"/>
    </source>
</evidence>
<keyword evidence="5 10" id="KW-0472">Membrane</keyword>
<reference evidence="12" key="1">
    <citation type="submission" date="2020-03" db="EMBL/GenBank/DDBJ databases">
        <title>Draft Genome Sequence of Cylindrodendrum hubeiense.</title>
        <authorList>
            <person name="Buettner E."/>
            <person name="Kellner H."/>
        </authorList>
    </citation>
    <scope>NUCLEOTIDE SEQUENCE</scope>
    <source>
        <strain evidence="12">IHI 201604</strain>
    </source>
</reference>
<sequence length="408" mass="46864">MFSFKTTVLLVLFISFMVFVAFFGRLPALRRTPIAKLHKLIWVQIPNGVLAMDQALTGGRISGYLTRFGNFMVYDRHWTVVGFFLAILVVSECMYLPHMWPKIGTFTKLTVVIVVAMPYTFLYLACASDPGYITPENINYHLSLYPYDHTLFRPGRECKTCRLLKPARSKHCSVCKRCVAKSDHHCIFINSCVGYGNQHWFLLLLTSTALLCTYGGILGLSHLTARIYQKAPNWSMWPPKNMSMNQYLGAWGWGIQENVNIGATTLLALLTCPLIWGLLIYTLYLVYCGTTTNETLKWSEWKEDMQEGYAFRRSMPPNSPKNKLVEPACTRWPVETEQVLVTTMDGEPPKEDSRIPGEGPWERVWSLNHIENLYDLGLWDNLVDVFVPNYTFGTRGDEPIVERRRRTR</sequence>
<dbReference type="Pfam" id="PF01529">
    <property type="entry name" value="DHHC"/>
    <property type="match status" value="1"/>
</dbReference>
<feature type="transmembrane region" description="Helical" evidence="10">
    <location>
        <begin position="266"/>
        <end position="287"/>
    </location>
</feature>
<gene>
    <name evidence="12" type="ORF">G7Z17_g3786</name>
</gene>
<keyword evidence="3 10" id="KW-0812">Transmembrane</keyword>
<dbReference type="GO" id="GO:0006612">
    <property type="term" value="P:protein targeting to membrane"/>
    <property type="evidence" value="ECO:0007669"/>
    <property type="project" value="TreeGrafter"/>
</dbReference>
<comment type="catalytic activity">
    <reaction evidence="9 10">
        <text>L-cysteinyl-[protein] + hexadecanoyl-CoA = S-hexadecanoyl-L-cysteinyl-[protein] + CoA</text>
        <dbReference type="Rhea" id="RHEA:36683"/>
        <dbReference type="Rhea" id="RHEA-COMP:10131"/>
        <dbReference type="Rhea" id="RHEA-COMP:11032"/>
        <dbReference type="ChEBI" id="CHEBI:29950"/>
        <dbReference type="ChEBI" id="CHEBI:57287"/>
        <dbReference type="ChEBI" id="CHEBI:57379"/>
        <dbReference type="ChEBI" id="CHEBI:74151"/>
        <dbReference type="EC" id="2.3.1.225"/>
    </reaction>
</comment>
<name>A0A9P5HDZ3_9HYPO</name>
<dbReference type="EC" id="2.3.1.225" evidence="10"/>
<keyword evidence="6" id="KW-0564">Palmitate</keyword>
<comment type="domain">
    <text evidence="10">The DHHC domain is required for palmitoyltransferase activity.</text>
</comment>
<dbReference type="PROSITE" id="PS50216">
    <property type="entry name" value="DHHC"/>
    <property type="match status" value="1"/>
</dbReference>
<dbReference type="InterPro" id="IPR039859">
    <property type="entry name" value="PFA4/ZDH16/20/ERF2-like"/>
</dbReference>
<dbReference type="GO" id="GO:0016020">
    <property type="term" value="C:membrane"/>
    <property type="evidence" value="ECO:0007669"/>
    <property type="project" value="UniProtKB-SubCell"/>
</dbReference>
<keyword evidence="2 10" id="KW-0808">Transferase</keyword>
<proteinExistence type="inferred from homology"/>
<comment type="similarity">
    <text evidence="10">Belongs to the DHHC palmitoyltransferase family.</text>
</comment>
<evidence type="ECO:0000256" key="6">
    <source>
        <dbReference type="ARBA" id="ARBA00023139"/>
    </source>
</evidence>